<evidence type="ECO:0000256" key="5">
    <source>
        <dbReference type="ARBA" id="ARBA00023242"/>
    </source>
</evidence>
<accession>A0A7J6W8W3</accession>
<comment type="caution">
    <text evidence="8">The sequence shown here is derived from an EMBL/GenBank/DDBJ whole genome shotgun (WGS) entry which is preliminary data.</text>
</comment>
<keyword evidence="5" id="KW-0539">Nucleus</keyword>
<name>A0A7J6W8W3_THATH</name>
<feature type="region of interest" description="Disordered" evidence="6">
    <location>
        <begin position="1"/>
        <end position="32"/>
    </location>
</feature>
<evidence type="ECO:0000313" key="8">
    <source>
        <dbReference type="EMBL" id="KAF5192742.1"/>
    </source>
</evidence>
<feature type="compositionally biased region" description="Polar residues" evidence="6">
    <location>
        <begin position="186"/>
        <end position="215"/>
    </location>
</feature>
<organism evidence="8 9">
    <name type="scientific">Thalictrum thalictroides</name>
    <name type="common">Rue-anemone</name>
    <name type="synonym">Anemone thalictroides</name>
    <dbReference type="NCBI Taxonomy" id="46969"/>
    <lineage>
        <taxon>Eukaryota</taxon>
        <taxon>Viridiplantae</taxon>
        <taxon>Streptophyta</taxon>
        <taxon>Embryophyta</taxon>
        <taxon>Tracheophyta</taxon>
        <taxon>Spermatophyta</taxon>
        <taxon>Magnoliopsida</taxon>
        <taxon>Ranunculales</taxon>
        <taxon>Ranunculaceae</taxon>
        <taxon>Thalictroideae</taxon>
        <taxon>Thalictrum</taxon>
    </lineage>
</organism>
<keyword evidence="2" id="KW-0805">Transcription regulation</keyword>
<dbReference type="PANTHER" id="PTHR34067:SF20">
    <property type="entry name" value="OS08G0206700 PROTEIN"/>
    <property type="match status" value="1"/>
</dbReference>
<keyword evidence="9" id="KW-1185">Reference proteome</keyword>
<evidence type="ECO:0000256" key="2">
    <source>
        <dbReference type="ARBA" id="ARBA00023015"/>
    </source>
</evidence>
<dbReference type="Pfam" id="PF01429">
    <property type="entry name" value="MBD"/>
    <property type="match status" value="2"/>
</dbReference>
<evidence type="ECO:0000256" key="1">
    <source>
        <dbReference type="ARBA" id="ARBA00004123"/>
    </source>
</evidence>
<feature type="domain" description="MBD" evidence="7">
    <location>
        <begin position="23"/>
        <end position="92"/>
    </location>
</feature>
<reference evidence="8 9" key="1">
    <citation type="submission" date="2020-06" db="EMBL/GenBank/DDBJ databases">
        <title>Transcriptomic and genomic resources for Thalictrum thalictroides and T. hernandezii: Facilitating candidate gene discovery in an emerging model plant lineage.</title>
        <authorList>
            <person name="Arias T."/>
            <person name="Riano-Pachon D.M."/>
            <person name="Di Stilio V.S."/>
        </authorList>
    </citation>
    <scope>NUCLEOTIDE SEQUENCE [LARGE SCALE GENOMIC DNA]</scope>
    <source>
        <strain evidence="9">cv. WT478/WT964</strain>
        <tissue evidence="8">Leaves</tissue>
    </source>
</reference>
<feature type="compositionally biased region" description="Basic residues" evidence="6">
    <location>
        <begin position="515"/>
        <end position="525"/>
    </location>
</feature>
<evidence type="ECO:0000256" key="4">
    <source>
        <dbReference type="ARBA" id="ARBA00023163"/>
    </source>
</evidence>
<dbReference type="GO" id="GO:0003677">
    <property type="term" value="F:DNA binding"/>
    <property type="evidence" value="ECO:0007669"/>
    <property type="project" value="UniProtKB-KW"/>
</dbReference>
<feature type="region of interest" description="Disordered" evidence="6">
    <location>
        <begin position="476"/>
        <end position="526"/>
    </location>
</feature>
<keyword evidence="3" id="KW-0238">DNA-binding</keyword>
<proteinExistence type="predicted"/>
<protein>
    <recommendedName>
        <fullName evidence="7">MBD domain-containing protein</fullName>
    </recommendedName>
</protein>
<dbReference type="Gene3D" id="3.30.890.10">
    <property type="entry name" value="Methyl-cpg-binding Protein 2, Chain A"/>
    <property type="match status" value="2"/>
</dbReference>
<comment type="subcellular location">
    <subcellularLocation>
        <location evidence="1">Nucleus</location>
    </subcellularLocation>
</comment>
<dbReference type="OrthoDB" id="10072024at2759"/>
<dbReference type="AlphaFoldDB" id="A0A7J6W8W3"/>
<feature type="compositionally biased region" description="Polar residues" evidence="6">
    <location>
        <begin position="7"/>
        <end position="17"/>
    </location>
</feature>
<feature type="domain" description="MBD" evidence="7">
    <location>
        <begin position="95"/>
        <end position="162"/>
    </location>
</feature>
<dbReference type="InterPro" id="IPR038945">
    <property type="entry name" value="MBD13-like"/>
</dbReference>
<dbReference type="PANTHER" id="PTHR34067">
    <property type="entry name" value="OS04G0193200 PROTEIN"/>
    <property type="match status" value="1"/>
</dbReference>
<gene>
    <name evidence="8" type="ORF">FRX31_017671</name>
</gene>
<dbReference type="InterPro" id="IPR001739">
    <property type="entry name" value="Methyl_CpG_DNA-bd"/>
</dbReference>
<evidence type="ECO:0000259" key="7">
    <source>
        <dbReference type="PROSITE" id="PS50982"/>
    </source>
</evidence>
<keyword evidence="4" id="KW-0804">Transcription</keyword>
<dbReference type="PROSITE" id="PS50982">
    <property type="entry name" value="MBD"/>
    <property type="match status" value="2"/>
</dbReference>
<evidence type="ECO:0000256" key="3">
    <source>
        <dbReference type="ARBA" id="ARBA00023125"/>
    </source>
</evidence>
<dbReference type="GO" id="GO:0005634">
    <property type="term" value="C:nucleus"/>
    <property type="evidence" value="ECO:0007669"/>
    <property type="project" value="UniProtKB-SubCell"/>
</dbReference>
<dbReference type="SUPFAM" id="SSF54171">
    <property type="entry name" value="DNA-binding domain"/>
    <property type="match status" value="2"/>
</dbReference>
<dbReference type="EMBL" id="JABWDY010020989">
    <property type="protein sequence ID" value="KAF5192742.1"/>
    <property type="molecule type" value="Genomic_DNA"/>
</dbReference>
<sequence length="792" mass="87531">MGKGGNHNPNKKTTTVRSRVKSMAPMQESAEGLPKGWKVEIKTRKRGTKVGGQYKCYIAPVTGYKFYSKGEVSRYLKSRPKTERRVLTESETHVVIERIDEVDGLPPGWTLELKIRKKGGKIRHDPYYTDPVSGYVFRSRKDVMRYLKTGKLGKYAFKPKEGEMKSVNKLETKTSVNEAVKDDSILQYSTGDISPSDCSDQSEENSQVNQASIETKNLKKRNGKNVAAKGSNSVLPLTVQPSKKQMLENGVEDHESRYTKLGSRKRKTKQLDSPVRFSKRLAAINAKQASDMKNPNKTPQVAALQPSPEAKLAMGSIADCGSLSFSEQLGQLESMKEGNSHAIAGGKSHMQEEFNVGTDDQITAVHASRCEEPRKQGVFCDGREEQTPQHGAPQLSGDQAIHSTVEVAKKVDEKLESPFTLPFGDSWPDPCLEFAYKTLTGAISVEDNLAVQDYFQHQLSSVQNINNAVEITQTSNLASTETKSSRRKGKKVAVNQGLPSALPATETGVEENGNRKTRFGSKKKTKELGSTLRISKRLARSNANLASEMVNLNGASLAADVQPSPEAKVAMNSSSGSCYLYEQLTLLESLKEGNSIAHPAMGKEAFMQEQFHVGTDEQQVTAQVIRGEEPLKQGECYVETEEQASKYGHPRLVWDQASPRMAEVEVKADEKLKSPFQLPFGDSWPDPCLEFAYKTLTGAIPLEDNLAVQDYFQNQLNSTQRHNDGVELRDFSIDDFSQTEKVFQFDSTKPPSPNKLQVSTSSSLLGFSGNNVLQHPSVDEKIGCEKRGKSLE</sequence>
<feature type="region of interest" description="Disordered" evidence="6">
    <location>
        <begin position="249"/>
        <end position="272"/>
    </location>
</feature>
<dbReference type="Proteomes" id="UP000554482">
    <property type="component" value="Unassembled WGS sequence"/>
</dbReference>
<dbReference type="InterPro" id="IPR016177">
    <property type="entry name" value="DNA-bd_dom_sf"/>
</dbReference>
<feature type="region of interest" description="Disordered" evidence="6">
    <location>
        <begin position="186"/>
        <end position="233"/>
    </location>
</feature>
<evidence type="ECO:0000313" key="9">
    <source>
        <dbReference type="Proteomes" id="UP000554482"/>
    </source>
</evidence>
<evidence type="ECO:0000256" key="6">
    <source>
        <dbReference type="SAM" id="MobiDB-lite"/>
    </source>
</evidence>